<comment type="subunit">
    <text evidence="1">Component of the lipopolysaccharide transport and assembly complex.</text>
</comment>
<dbReference type="AlphaFoldDB" id="A0A1D9MCW4"/>
<dbReference type="GO" id="GO:1990351">
    <property type="term" value="C:transporter complex"/>
    <property type="evidence" value="ECO:0007669"/>
    <property type="project" value="TreeGrafter"/>
</dbReference>
<keyword evidence="1" id="KW-0472">Membrane</keyword>
<comment type="similarity">
    <text evidence="1">Belongs to the LptD family.</text>
</comment>
<reference evidence="3 4" key="1">
    <citation type="submission" date="2016-10" db="EMBL/GenBank/DDBJ databases">
        <title>Rhodobacter sp. LPB0142, isolated from sea water.</title>
        <authorList>
            <person name="Kim E."/>
            <person name="Yi H."/>
        </authorList>
    </citation>
    <scope>NUCLEOTIDE SEQUENCE [LARGE SCALE GENOMIC DNA]</scope>
    <source>
        <strain evidence="3 4">LPB0142</strain>
    </source>
</reference>
<comment type="subcellular location">
    <subcellularLocation>
        <location evidence="1">Cell outer membrane</location>
    </subcellularLocation>
</comment>
<dbReference type="Proteomes" id="UP000176562">
    <property type="component" value="Chromosome"/>
</dbReference>
<keyword evidence="1" id="KW-0998">Cell outer membrane</keyword>
<dbReference type="HAMAP" id="MF_01411">
    <property type="entry name" value="LPS_assembly_LptD"/>
    <property type="match status" value="1"/>
</dbReference>
<dbReference type="InterPro" id="IPR050218">
    <property type="entry name" value="LptD"/>
</dbReference>
<dbReference type="InterPro" id="IPR007543">
    <property type="entry name" value="LptD_C"/>
</dbReference>
<gene>
    <name evidence="1" type="primary">lptD</name>
    <name evidence="3" type="ORF">LPB142_10205</name>
</gene>
<feature type="domain" description="LptD C-terminal" evidence="2">
    <location>
        <begin position="307"/>
        <end position="676"/>
    </location>
</feature>
<dbReference type="InterPro" id="IPR020889">
    <property type="entry name" value="LipoPS_assembly_LptD"/>
</dbReference>
<dbReference type="RefSeq" id="WP_071166311.1">
    <property type="nucleotide sequence ID" value="NZ_CP017781.1"/>
</dbReference>
<dbReference type="GO" id="GO:0043165">
    <property type="term" value="P:Gram-negative-bacterium-type cell outer membrane assembly"/>
    <property type="evidence" value="ECO:0007669"/>
    <property type="project" value="UniProtKB-UniRule"/>
</dbReference>
<dbReference type="STRING" id="1850250.LPB142_10205"/>
<feature type="chain" id="PRO_5009729510" description="LPS-assembly protein LptD" evidence="1">
    <location>
        <begin position="39"/>
        <end position="751"/>
    </location>
</feature>
<dbReference type="KEGG" id="rhp:LPB142_10205"/>
<comment type="caution">
    <text evidence="1">Lacks conserved residue(s) required for the propagation of feature annotation.</text>
</comment>
<accession>A0A1D9MCW4</accession>
<proteinExistence type="inferred from homology"/>
<dbReference type="GO" id="GO:0015920">
    <property type="term" value="P:lipopolysaccharide transport"/>
    <property type="evidence" value="ECO:0007669"/>
    <property type="project" value="InterPro"/>
</dbReference>
<keyword evidence="4" id="KW-1185">Reference proteome</keyword>
<dbReference type="EMBL" id="CP017781">
    <property type="protein sequence ID" value="AOZ69643.1"/>
    <property type="molecule type" value="Genomic_DNA"/>
</dbReference>
<name>A0A1D9MCW4_9RHOB</name>
<evidence type="ECO:0000313" key="3">
    <source>
        <dbReference type="EMBL" id="AOZ69643.1"/>
    </source>
</evidence>
<organism evidence="3 4">
    <name type="scientific">Rhodobacter xanthinilyticus</name>
    <dbReference type="NCBI Taxonomy" id="1850250"/>
    <lineage>
        <taxon>Bacteria</taxon>
        <taxon>Pseudomonadati</taxon>
        <taxon>Pseudomonadota</taxon>
        <taxon>Alphaproteobacteria</taxon>
        <taxon>Rhodobacterales</taxon>
        <taxon>Rhodobacter group</taxon>
        <taxon>Rhodobacter</taxon>
    </lineage>
</organism>
<keyword evidence="1" id="KW-0732">Signal</keyword>
<evidence type="ECO:0000256" key="1">
    <source>
        <dbReference type="HAMAP-Rule" id="MF_01411"/>
    </source>
</evidence>
<comment type="function">
    <text evidence="1">Involved in the assembly of lipopolysaccharide (LPS) at the surface of the outer membrane.</text>
</comment>
<sequence length="751" mass="81340" precursor="true">MAARADTPRNIAARRARALALCSAAALAGLWALAPARAQEAAAPASAQAPAPVVEPVDNAATLLADRILLTGSDQLIAEGAVEVYYRSNRLSATRLTYDRKTDTLSIEGPIKLIEPGQTGSVILAEQAELSRDLQDGILIGARMVMARELQLAAAKIERRDGRYTELDHVTASSCVVCITDPVPLWEIRAKKITHDAETRQLLFEGAQFRAMGVPLAYLPHLRMPDPTVERMSGFLRPEVRTTSSLGTGIKLPYFLALGPSRDLTLTPYVSTSRTRTLEGRYRQAFDAGALEIAGAFSRDDIRPGETRGYLFADGSFALADEFKLGLQIRTTSDDSYLLNYDVTDEDRLWSGVTLERVRAEELIWARIGNTHSIREGESNSTEPMLAGDARWVRVIRPAGLGGEATVEASLSSARRASDATTDGADFDTISDGRDRTRLTLKTDWRRNYLLSGGIIAATEAALAFDAVHVNQDPAYGSTMTRALPSAGLELRWPWVQTSGRAAHVIEPVAQIVWSRGSLKPFPDEDSWLTEFDEGNLFSMTRFPGEDARERGLRANLGLSWTRHDASGWSLGVTAGRVVRAEDLGQFSAGSGLSGELSDWLLATHLTTEAGLILSNRMLFDSGFDISRGELRMGYGAARGTVAAGYLWMEANAAEGRAVATSELLFESDWRLAEGWSGSFDARYDFTANRATKAALGLQYATECLAVDLSLSRRFTSSSSVKPETGIGLSVELIGFGASAANNVARRSCGG</sequence>
<dbReference type="PANTHER" id="PTHR30189">
    <property type="entry name" value="LPS-ASSEMBLY PROTEIN"/>
    <property type="match status" value="1"/>
</dbReference>
<dbReference type="PANTHER" id="PTHR30189:SF1">
    <property type="entry name" value="LPS-ASSEMBLY PROTEIN LPTD"/>
    <property type="match status" value="1"/>
</dbReference>
<feature type="signal peptide" evidence="1">
    <location>
        <begin position="1"/>
        <end position="38"/>
    </location>
</feature>
<dbReference type="Pfam" id="PF04453">
    <property type="entry name" value="LptD"/>
    <property type="match status" value="1"/>
</dbReference>
<evidence type="ECO:0000313" key="4">
    <source>
        <dbReference type="Proteomes" id="UP000176562"/>
    </source>
</evidence>
<protein>
    <recommendedName>
        <fullName evidence="1">LPS-assembly protein LptD</fullName>
    </recommendedName>
</protein>
<evidence type="ECO:0000259" key="2">
    <source>
        <dbReference type="Pfam" id="PF04453"/>
    </source>
</evidence>
<dbReference type="GO" id="GO:0009279">
    <property type="term" value="C:cell outer membrane"/>
    <property type="evidence" value="ECO:0007669"/>
    <property type="project" value="UniProtKB-SubCell"/>
</dbReference>